<evidence type="ECO:0000256" key="6">
    <source>
        <dbReference type="ARBA" id="ARBA00023163"/>
    </source>
</evidence>
<comment type="caution">
    <text evidence="9">The sequence shown here is derived from an EMBL/GenBank/DDBJ whole genome shotgun (WGS) entry which is preliminary data.</text>
</comment>
<dbReference type="SMART" id="SM00966">
    <property type="entry name" value="SpoVT_AbrB"/>
    <property type="match status" value="1"/>
</dbReference>
<evidence type="ECO:0000259" key="8">
    <source>
        <dbReference type="PROSITE" id="PS51740"/>
    </source>
</evidence>
<dbReference type="InterPro" id="IPR052731">
    <property type="entry name" value="B_subtilis_Trans_State_Reg"/>
</dbReference>
<dbReference type="EMBL" id="JACRSY010000004">
    <property type="protein sequence ID" value="MBC8578558.1"/>
    <property type="molecule type" value="Genomic_DNA"/>
</dbReference>
<dbReference type="Gene3D" id="3.30.450.40">
    <property type="match status" value="1"/>
</dbReference>
<organism evidence="9 10">
    <name type="scientific">Zhenhengia yiwuensis</name>
    <dbReference type="NCBI Taxonomy" id="2763666"/>
    <lineage>
        <taxon>Bacteria</taxon>
        <taxon>Bacillati</taxon>
        <taxon>Bacillota</taxon>
        <taxon>Clostridia</taxon>
        <taxon>Lachnospirales</taxon>
        <taxon>Lachnospiraceae</taxon>
        <taxon>Zhenhengia</taxon>
    </lineage>
</organism>
<keyword evidence="4 7" id="KW-0238">DNA-binding</keyword>
<dbReference type="InterPro" id="IPR029016">
    <property type="entry name" value="GAF-like_dom_sf"/>
</dbReference>
<dbReference type="GO" id="GO:0030435">
    <property type="term" value="P:sporulation resulting in formation of a cellular spore"/>
    <property type="evidence" value="ECO:0007669"/>
    <property type="project" value="UniProtKB-KW"/>
</dbReference>
<evidence type="ECO:0000256" key="5">
    <source>
        <dbReference type="ARBA" id="ARBA00023159"/>
    </source>
</evidence>
<dbReference type="InterPro" id="IPR007159">
    <property type="entry name" value="SpoVT-AbrB_dom"/>
</dbReference>
<sequence length="183" mass="19893">MKATGIVRRIDDLGRVVIPKEIRRTLRIREGDPLEIFTDHDGQVILKKYSPVGELSAFAKEYAEALAQATGHITCISDKDQIIAISGGSKKEFLDKSISSNLERAIEARSLLHAAKEDSKFVPILSEGSTEGYFSEIISPIICEGDAIGAVIFLSTNKGTHMGEVEEKLAQSASGFLGRQMGQ</sequence>
<evidence type="ECO:0000313" key="9">
    <source>
        <dbReference type="EMBL" id="MBC8578558.1"/>
    </source>
</evidence>
<dbReference type="PANTHER" id="PTHR36432">
    <property type="match status" value="1"/>
</dbReference>
<dbReference type="InterPro" id="IPR014213">
    <property type="entry name" value="SpoVT"/>
</dbReference>
<dbReference type="Proteomes" id="UP000655830">
    <property type="component" value="Unassembled WGS sequence"/>
</dbReference>
<dbReference type="GO" id="GO:0003677">
    <property type="term" value="F:DNA binding"/>
    <property type="evidence" value="ECO:0007669"/>
    <property type="project" value="UniProtKB-UniRule"/>
</dbReference>
<evidence type="ECO:0000256" key="1">
    <source>
        <dbReference type="ARBA" id="ARBA00022491"/>
    </source>
</evidence>
<dbReference type="RefSeq" id="WP_177670305.1">
    <property type="nucleotide sequence ID" value="NZ_JACRSY010000004.1"/>
</dbReference>
<keyword evidence="3" id="KW-0805">Transcription regulation</keyword>
<keyword evidence="2" id="KW-0749">Sporulation</keyword>
<proteinExistence type="predicted"/>
<dbReference type="NCBIfam" id="TIGR01439">
    <property type="entry name" value="lp_hng_hel_AbrB"/>
    <property type="match status" value="1"/>
</dbReference>
<keyword evidence="6" id="KW-0804">Transcription</keyword>
<dbReference type="FunFam" id="2.10.260.10:FF:000001">
    <property type="entry name" value="Stage V sporulation protein T"/>
    <property type="match status" value="1"/>
</dbReference>
<dbReference type="AlphaFoldDB" id="A0A926IDC3"/>
<dbReference type="Pfam" id="PF04014">
    <property type="entry name" value="MazE_antitoxin"/>
    <property type="match status" value="1"/>
</dbReference>
<keyword evidence="5" id="KW-0010">Activator</keyword>
<feature type="domain" description="SpoVT-AbrB" evidence="8">
    <location>
        <begin position="5"/>
        <end position="51"/>
    </location>
</feature>
<keyword evidence="1" id="KW-0678">Repressor</keyword>
<evidence type="ECO:0000256" key="7">
    <source>
        <dbReference type="PROSITE-ProRule" id="PRU01076"/>
    </source>
</evidence>
<evidence type="ECO:0000256" key="2">
    <source>
        <dbReference type="ARBA" id="ARBA00022969"/>
    </source>
</evidence>
<protein>
    <submittedName>
        <fullName evidence="9">Stage V sporulation protein T</fullName>
    </submittedName>
</protein>
<dbReference type="PROSITE" id="PS51740">
    <property type="entry name" value="SPOVT_ABRB"/>
    <property type="match status" value="1"/>
</dbReference>
<dbReference type="InterPro" id="IPR037914">
    <property type="entry name" value="SpoVT-AbrB_sf"/>
</dbReference>
<dbReference type="NCBIfam" id="TIGR02851">
    <property type="entry name" value="spore_V_T"/>
    <property type="match status" value="1"/>
</dbReference>
<evidence type="ECO:0000313" key="10">
    <source>
        <dbReference type="Proteomes" id="UP000655830"/>
    </source>
</evidence>
<dbReference type="SUPFAM" id="SSF89447">
    <property type="entry name" value="AbrB/MazE/MraZ-like"/>
    <property type="match status" value="1"/>
</dbReference>
<accession>A0A926IDC3</accession>
<dbReference type="Gene3D" id="2.10.260.10">
    <property type="match status" value="1"/>
</dbReference>
<dbReference type="Pfam" id="PF15714">
    <property type="entry name" value="SpoVT_C"/>
    <property type="match status" value="1"/>
</dbReference>
<evidence type="ECO:0000256" key="4">
    <source>
        <dbReference type="ARBA" id="ARBA00023125"/>
    </source>
</evidence>
<gene>
    <name evidence="9" type="primary">spoVT</name>
    <name evidence="9" type="ORF">H8718_03305</name>
</gene>
<name>A0A926IDC3_9FIRM</name>
<dbReference type="GO" id="GO:0042802">
    <property type="term" value="F:identical protein binding"/>
    <property type="evidence" value="ECO:0007669"/>
    <property type="project" value="UniProtKB-ARBA"/>
</dbReference>
<dbReference type="PANTHER" id="PTHR36432:SF1">
    <property type="entry name" value="STAGE V SPORULATION PROTEIN T"/>
    <property type="match status" value="1"/>
</dbReference>
<evidence type="ECO:0000256" key="3">
    <source>
        <dbReference type="ARBA" id="ARBA00023015"/>
    </source>
</evidence>
<reference evidence="9" key="1">
    <citation type="submission" date="2020-08" db="EMBL/GenBank/DDBJ databases">
        <title>Genome public.</title>
        <authorList>
            <person name="Liu C."/>
            <person name="Sun Q."/>
        </authorList>
    </citation>
    <scope>NUCLEOTIDE SEQUENCE</scope>
    <source>
        <strain evidence="9">NSJ-12</strain>
    </source>
</reference>
<dbReference type="PIRSF" id="PIRSF026579">
    <property type="entry name" value="Spore_V_T"/>
    <property type="match status" value="1"/>
</dbReference>
<keyword evidence="10" id="KW-1185">Reference proteome</keyword>